<accession>B8GE81</accession>
<reference evidence="1 2" key="1">
    <citation type="journal article" date="2015" name="Genome Announc.">
        <title>Complete Genome Sequence of Methanosphaerula palustris E1-9CT, a Hydrogenotrophic Methanogen Isolated from a Minerotrophic Fen Peatland.</title>
        <authorList>
            <person name="Cadillo-Quiroz H."/>
            <person name="Browne P."/>
            <person name="Kyrpides N."/>
            <person name="Woyke T."/>
            <person name="Goodwin L."/>
            <person name="Detter C."/>
            <person name="Yavitt J.B."/>
            <person name="Zinder S.H."/>
        </authorList>
    </citation>
    <scope>NUCLEOTIDE SEQUENCE [LARGE SCALE GENOMIC DNA]</scope>
    <source>
        <strain evidence="2">ATCC BAA-1556 / DSM 19958 / E1-9c</strain>
    </source>
</reference>
<dbReference type="KEGG" id="mpl:Mpal_2296"/>
<keyword evidence="2" id="KW-1185">Reference proteome</keyword>
<dbReference type="HOGENOM" id="CLU_2730443_0_0_2"/>
<dbReference type="EMBL" id="CP001338">
    <property type="protein sequence ID" value="ACL17582.1"/>
    <property type="molecule type" value="Genomic_DNA"/>
</dbReference>
<gene>
    <name evidence="1" type="ordered locus">Mpal_2296</name>
</gene>
<dbReference type="RefSeq" id="WP_012618901.1">
    <property type="nucleotide sequence ID" value="NC_011832.1"/>
</dbReference>
<proteinExistence type="predicted"/>
<dbReference type="Proteomes" id="UP000002457">
    <property type="component" value="Chromosome"/>
</dbReference>
<name>B8GE81_METPE</name>
<sequence>MQDLVGDSTLDGVSLQGFSGQGYLVIENYASRFICEEVEICHSLDGRSCLPFGKHSGCPVAFMTGGGTGSD</sequence>
<dbReference type="GeneID" id="7270557"/>
<protein>
    <submittedName>
        <fullName evidence="1">Uncharacterized protein</fullName>
    </submittedName>
</protein>
<dbReference type="STRING" id="521011.Mpal_2296"/>
<evidence type="ECO:0000313" key="1">
    <source>
        <dbReference type="EMBL" id="ACL17582.1"/>
    </source>
</evidence>
<evidence type="ECO:0000313" key="2">
    <source>
        <dbReference type="Proteomes" id="UP000002457"/>
    </source>
</evidence>
<dbReference type="AlphaFoldDB" id="B8GE81"/>
<organism evidence="1 2">
    <name type="scientific">Methanosphaerula palustris (strain ATCC BAA-1556 / DSM 19958 / E1-9c)</name>
    <dbReference type="NCBI Taxonomy" id="521011"/>
    <lineage>
        <taxon>Archaea</taxon>
        <taxon>Methanobacteriati</taxon>
        <taxon>Methanobacteriota</taxon>
        <taxon>Stenosarchaea group</taxon>
        <taxon>Methanomicrobia</taxon>
        <taxon>Methanomicrobiales</taxon>
        <taxon>Methanoregulaceae</taxon>
        <taxon>Methanosphaerula</taxon>
    </lineage>
</organism>